<sequence length="250" mass="27359">MKKIFTRPESLNDIPFHYCPGCTHGIAHRLVAEVIDEMDIYERALGIAPVGCSVFIFNYLNIDMYQAAHGRAPAVGTGVKRVLPDRLVFTYQGDGDAAAIGTGELVHAAARGEKITVIFINNAIYAMTGGQMAPTTLLGQKTTTTPYGRDKDVNGLPVKVCEMLAPLDGTAYLARVSLHNPKHIAMAKKAIRKAFDVQMRGDGFTLVEILSACPTNWGLSPLEALKWLEENMISYYPLGEYKTPAEEVQL</sequence>
<dbReference type="Gene3D" id="3.40.50.970">
    <property type="match status" value="1"/>
</dbReference>
<evidence type="ECO:0000259" key="2">
    <source>
        <dbReference type="Pfam" id="PF02775"/>
    </source>
</evidence>
<proteinExistence type="predicted"/>
<keyword evidence="4" id="KW-1185">Reference proteome</keyword>
<dbReference type="Pfam" id="PF02775">
    <property type="entry name" value="TPP_enzyme_C"/>
    <property type="match status" value="1"/>
</dbReference>
<evidence type="ECO:0000313" key="3">
    <source>
        <dbReference type="EMBL" id="AGL01992.1"/>
    </source>
</evidence>
<evidence type="ECO:0000256" key="1">
    <source>
        <dbReference type="ARBA" id="ARBA00023002"/>
    </source>
</evidence>
<reference evidence="3 4" key="1">
    <citation type="submission" date="2012-01" db="EMBL/GenBank/DDBJ databases">
        <title>Complete sequence of Desulfotomaculum gibsoniae DSM 7213.</title>
        <authorList>
            <consortium name="US DOE Joint Genome Institute"/>
            <person name="Lucas S."/>
            <person name="Han J."/>
            <person name="Lapidus A."/>
            <person name="Cheng J.-F."/>
            <person name="Goodwin L."/>
            <person name="Pitluck S."/>
            <person name="Peters L."/>
            <person name="Ovchinnikova G."/>
            <person name="Teshima H."/>
            <person name="Detter J.C."/>
            <person name="Han C."/>
            <person name="Tapia R."/>
            <person name="Land M."/>
            <person name="Hauser L."/>
            <person name="Kyrpides N."/>
            <person name="Ivanova N."/>
            <person name="Pagani I."/>
            <person name="Parshina S."/>
            <person name="Plugge C."/>
            <person name="Muyzer G."/>
            <person name="Kuever J."/>
            <person name="Ivanova A."/>
            <person name="Nazina T."/>
            <person name="Klenk H.-P."/>
            <person name="Brambilla E."/>
            <person name="Spring S."/>
            <person name="Stams A.F."/>
            <person name="Woyke T."/>
        </authorList>
    </citation>
    <scope>NUCLEOTIDE SEQUENCE [LARGE SCALE GENOMIC DNA]</scope>
    <source>
        <strain evidence="3 4">DSM 7213</strain>
    </source>
</reference>
<dbReference type="Proteomes" id="UP000013520">
    <property type="component" value="Chromosome"/>
</dbReference>
<organism evidence="3 4">
    <name type="scientific">Desulfoscipio gibsoniae DSM 7213</name>
    <dbReference type="NCBI Taxonomy" id="767817"/>
    <lineage>
        <taxon>Bacteria</taxon>
        <taxon>Bacillati</taxon>
        <taxon>Bacillota</taxon>
        <taxon>Clostridia</taxon>
        <taxon>Eubacteriales</taxon>
        <taxon>Desulfallaceae</taxon>
        <taxon>Desulfoscipio</taxon>
    </lineage>
</organism>
<protein>
    <submittedName>
        <fullName evidence="3">2-oxoacid:ferredoxin oxidoreductase, beta subunit</fullName>
    </submittedName>
</protein>
<dbReference type="HOGENOM" id="CLU_048564_2_1_9"/>
<feature type="domain" description="Thiamine pyrophosphate enzyme TPP-binding" evidence="2">
    <location>
        <begin position="58"/>
        <end position="209"/>
    </location>
</feature>
<name>R4KK62_9FIRM</name>
<dbReference type="InterPro" id="IPR051457">
    <property type="entry name" value="2-oxoacid:Fd_oxidoreductase"/>
</dbReference>
<dbReference type="STRING" id="767817.Desgi_2586"/>
<dbReference type="eggNOG" id="COG1013">
    <property type="taxonomic scope" value="Bacteria"/>
</dbReference>
<dbReference type="GO" id="GO:0030976">
    <property type="term" value="F:thiamine pyrophosphate binding"/>
    <property type="evidence" value="ECO:0007669"/>
    <property type="project" value="InterPro"/>
</dbReference>
<gene>
    <name evidence="3" type="ORF">Desgi_2586</name>
</gene>
<dbReference type="InterPro" id="IPR011766">
    <property type="entry name" value="TPP_enzyme_TPP-bd"/>
</dbReference>
<dbReference type="EMBL" id="CP003273">
    <property type="protein sequence ID" value="AGL01992.1"/>
    <property type="molecule type" value="Genomic_DNA"/>
</dbReference>
<dbReference type="PANTHER" id="PTHR48084:SF3">
    <property type="entry name" value="SUBUNIT OF PYRUVATE:FLAVODOXIN OXIDOREDUCTASE"/>
    <property type="match status" value="1"/>
</dbReference>
<dbReference type="RefSeq" id="WP_006521720.1">
    <property type="nucleotide sequence ID" value="NC_021184.1"/>
</dbReference>
<dbReference type="InterPro" id="IPR029061">
    <property type="entry name" value="THDP-binding"/>
</dbReference>
<dbReference type="GO" id="GO:0045333">
    <property type="term" value="P:cellular respiration"/>
    <property type="evidence" value="ECO:0007669"/>
    <property type="project" value="UniProtKB-ARBA"/>
</dbReference>
<keyword evidence="1" id="KW-0560">Oxidoreductase</keyword>
<evidence type="ECO:0000313" key="4">
    <source>
        <dbReference type="Proteomes" id="UP000013520"/>
    </source>
</evidence>
<dbReference type="KEGG" id="dgi:Desgi_2586"/>
<dbReference type="SUPFAM" id="SSF52518">
    <property type="entry name" value="Thiamin diphosphate-binding fold (THDP-binding)"/>
    <property type="match status" value="1"/>
</dbReference>
<dbReference type="AlphaFoldDB" id="R4KK62"/>
<dbReference type="GO" id="GO:0016625">
    <property type="term" value="F:oxidoreductase activity, acting on the aldehyde or oxo group of donors, iron-sulfur protein as acceptor"/>
    <property type="evidence" value="ECO:0007669"/>
    <property type="project" value="UniProtKB-ARBA"/>
</dbReference>
<accession>R4KK62</accession>
<dbReference type="PANTHER" id="PTHR48084">
    <property type="entry name" value="2-OXOGLUTARATE OXIDOREDUCTASE SUBUNIT KORB-RELATED"/>
    <property type="match status" value="1"/>
</dbReference>